<keyword evidence="4" id="KW-0732">Signal</keyword>
<dbReference type="Pfam" id="PF03150">
    <property type="entry name" value="CCP_MauG"/>
    <property type="match status" value="1"/>
</dbReference>
<evidence type="ECO:0000256" key="3">
    <source>
        <dbReference type="ARBA" id="ARBA00022723"/>
    </source>
</evidence>
<keyword evidence="2 7" id="KW-0349">Heme</keyword>
<dbReference type="InterPro" id="IPR009056">
    <property type="entry name" value="Cyt_c-like_dom"/>
</dbReference>
<dbReference type="Proteomes" id="UP001176806">
    <property type="component" value="Unassembled WGS sequence"/>
</dbReference>
<evidence type="ECO:0000256" key="1">
    <source>
        <dbReference type="ARBA" id="ARBA00004196"/>
    </source>
</evidence>
<evidence type="ECO:0000256" key="6">
    <source>
        <dbReference type="ARBA" id="ARBA00023004"/>
    </source>
</evidence>
<protein>
    <submittedName>
        <fullName evidence="9">Cytochrome c peroxidase</fullName>
    </submittedName>
</protein>
<evidence type="ECO:0000256" key="5">
    <source>
        <dbReference type="ARBA" id="ARBA00023002"/>
    </source>
</evidence>
<evidence type="ECO:0000313" key="10">
    <source>
        <dbReference type="Proteomes" id="UP001176806"/>
    </source>
</evidence>
<evidence type="ECO:0000313" key="9">
    <source>
        <dbReference type="EMBL" id="MDO5974980.1"/>
    </source>
</evidence>
<accession>A0ABT8WPN4</accession>
<dbReference type="RefSeq" id="WP_303302140.1">
    <property type="nucleotide sequence ID" value="NZ_BAABDA010000018.1"/>
</dbReference>
<dbReference type="InterPro" id="IPR051395">
    <property type="entry name" value="Cytochrome_c_Peroxidase/MauG"/>
</dbReference>
<dbReference type="EMBL" id="JAUOEL010000004">
    <property type="protein sequence ID" value="MDO5974980.1"/>
    <property type="molecule type" value="Genomic_DNA"/>
</dbReference>
<feature type="domain" description="Cytochrome c" evidence="8">
    <location>
        <begin position="452"/>
        <end position="594"/>
    </location>
</feature>
<comment type="caution">
    <text evidence="9">The sequence shown here is derived from an EMBL/GenBank/DDBJ whole genome shotgun (WGS) entry which is preliminary data.</text>
</comment>
<dbReference type="SUPFAM" id="SSF46626">
    <property type="entry name" value="Cytochrome c"/>
    <property type="match status" value="2"/>
</dbReference>
<keyword evidence="6 7" id="KW-0408">Iron</keyword>
<proteinExistence type="predicted"/>
<name>A0ABT8WPN4_9FLAO</name>
<dbReference type="InterPro" id="IPR004852">
    <property type="entry name" value="Di-haem_cyt_c_peroxidsae"/>
</dbReference>
<organism evidence="9 10">
    <name type="scientific">Flavivirga jejuensis</name>
    <dbReference type="NCBI Taxonomy" id="870487"/>
    <lineage>
        <taxon>Bacteria</taxon>
        <taxon>Pseudomonadati</taxon>
        <taxon>Bacteroidota</taxon>
        <taxon>Flavobacteriia</taxon>
        <taxon>Flavobacteriales</taxon>
        <taxon>Flavobacteriaceae</taxon>
        <taxon>Flavivirga</taxon>
    </lineage>
</organism>
<dbReference type="InterPro" id="IPR036909">
    <property type="entry name" value="Cyt_c-like_dom_sf"/>
</dbReference>
<keyword evidence="10" id="KW-1185">Reference proteome</keyword>
<keyword evidence="9" id="KW-0575">Peroxidase</keyword>
<sequence>MTHKIIGQAKTCIYVCLLLLLVACNKKEDKNKYKSINNSAKKIENLYINYLTNTINNLDSIDGKSITEQKKYYVLARKNFKLLEPILAYSNKGNYKSLNAPNIPIIKEDINDVKVINPIGFQVIEEALYDENLDTMALNHALHVTRDRLKLIKKNPLLNLKNYHIIWLLRDQLVRIGTTGITGFDSPVLNQSLLESSYTYQTIIDILQFNEANFTSKELLNTFITLVKKAQKDLQYDFDAFDRFEFIKNHIHPQLETLVNIQKDWNVKFPFEMALSNDLTSLFSKETINQDYFTDHLSDTTQIQKKRALGKELFNDKSLSKDYSMACATCHVKDLAFTDGRKTFDNRQTRNTPTVTYSAYQKAFFMDGRAGSLEGQILGVVKNHNEFNISMDSIINRLMKNEKYKEKITTLYSNKRVDFNIRHAISSYIRTLNTFNSKFDRNIRGEENTLTAQEKLGFNLFTGKALCATCHFAPVFNGTVPPYFNDTELEFIGVPATTDTINPKISPDLGRYNLFKTEERKHFFKTPTVRNIAKTAPYMHNGVYNTLEEVMEFYNKGGGTGLGIENKYQTLPFDNLQLSEAEIQAIIAFMKTLTDDNNI</sequence>
<keyword evidence="3 7" id="KW-0479">Metal-binding</keyword>
<evidence type="ECO:0000256" key="7">
    <source>
        <dbReference type="PROSITE-ProRule" id="PRU00433"/>
    </source>
</evidence>
<evidence type="ECO:0000256" key="4">
    <source>
        <dbReference type="ARBA" id="ARBA00022729"/>
    </source>
</evidence>
<comment type="subcellular location">
    <subcellularLocation>
        <location evidence="1">Cell envelope</location>
    </subcellularLocation>
</comment>
<keyword evidence="5" id="KW-0560">Oxidoreductase</keyword>
<feature type="domain" description="Cytochrome c" evidence="8">
    <location>
        <begin position="305"/>
        <end position="433"/>
    </location>
</feature>
<gene>
    <name evidence="9" type="ORF">Q4Q40_12345</name>
</gene>
<reference evidence="9" key="1">
    <citation type="submission" date="2023-07" db="EMBL/GenBank/DDBJ databases">
        <title>Two novel species in the genus Flavivirga.</title>
        <authorList>
            <person name="Kwon K."/>
        </authorList>
    </citation>
    <scope>NUCLEOTIDE SEQUENCE</scope>
    <source>
        <strain evidence="9">KACC 14158</strain>
    </source>
</reference>
<evidence type="ECO:0000256" key="2">
    <source>
        <dbReference type="ARBA" id="ARBA00022617"/>
    </source>
</evidence>
<dbReference type="PROSITE" id="PS51257">
    <property type="entry name" value="PROKAR_LIPOPROTEIN"/>
    <property type="match status" value="1"/>
</dbReference>
<dbReference type="PANTHER" id="PTHR30600">
    <property type="entry name" value="CYTOCHROME C PEROXIDASE-RELATED"/>
    <property type="match status" value="1"/>
</dbReference>
<dbReference type="PANTHER" id="PTHR30600:SF10">
    <property type="entry name" value="BLL6722 PROTEIN"/>
    <property type="match status" value="1"/>
</dbReference>
<dbReference type="Gene3D" id="1.10.760.10">
    <property type="entry name" value="Cytochrome c-like domain"/>
    <property type="match status" value="2"/>
</dbReference>
<dbReference type="PROSITE" id="PS51007">
    <property type="entry name" value="CYTC"/>
    <property type="match status" value="2"/>
</dbReference>
<dbReference type="GO" id="GO:0004601">
    <property type="term" value="F:peroxidase activity"/>
    <property type="evidence" value="ECO:0007669"/>
    <property type="project" value="UniProtKB-KW"/>
</dbReference>
<evidence type="ECO:0000259" key="8">
    <source>
        <dbReference type="PROSITE" id="PS51007"/>
    </source>
</evidence>